<protein>
    <submittedName>
        <fullName evidence="1">DUF2000 domain-containing protein</fullName>
    </submittedName>
</protein>
<reference evidence="1 2" key="1">
    <citation type="submission" date="2019-08" db="EMBL/GenBank/DDBJ databases">
        <title>Paraburkholderia sp. DCY113.</title>
        <authorList>
            <person name="Kang J."/>
        </authorList>
    </citation>
    <scope>NUCLEOTIDE SEQUENCE [LARGE SCALE GENOMIC DNA]</scope>
    <source>
        <strain evidence="1 2">DCY113</strain>
    </source>
</reference>
<dbReference type="SUPFAM" id="SSF102462">
    <property type="entry name" value="Peptidyl-tRNA hydrolase II"/>
    <property type="match status" value="1"/>
</dbReference>
<sequence length="160" mass="17097">MKYLDSSRKTVLVVNAEFPVPTILNAAAHTVLGLVAANVPSAWSLLPYPSPAFGANCHISEYPVVVLRAKRSSQLERLVLQLKEANILHNVFIDSMVGASATEQQSATLSARPGESRVVCIGLFGEEEAIRPAIKSFSLYKTSDALSHAPQSAHEGPATS</sequence>
<evidence type="ECO:0000313" key="2">
    <source>
        <dbReference type="Proteomes" id="UP000325273"/>
    </source>
</evidence>
<accession>A0A5B0GUT0</accession>
<dbReference type="InterPro" id="IPR023476">
    <property type="entry name" value="Pep_tRNA_hydro_II_dom_sf"/>
</dbReference>
<dbReference type="Gene3D" id="3.40.1490.10">
    <property type="entry name" value="Bit1"/>
    <property type="match status" value="1"/>
</dbReference>
<organism evidence="1 2">
    <name type="scientific">Paraburkholderia panacisoli</name>
    <dbReference type="NCBI Taxonomy" id="2603818"/>
    <lineage>
        <taxon>Bacteria</taxon>
        <taxon>Pseudomonadati</taxon>
        <taxon>Pseudomonadota</taxon>
        <taxon>Betaproteobacteria</taxon>
        <taxon>Burkholderiales</taxon>
        <taxon>Burkholderiaceae</taxon>
        <taxon>Paraburkholderia</taxon>
    </lineage>
</organism>
<comment type="caution">
    <text evidence="1">The sequence shown here is derived from an EMBL/GenBank/DDBJ whole genome shotgun (WGS) entry which is preliminary data.</text>
</comment>
<evidence type="ECO:0000313" key="1">
    <source>
        <dbReference type="EMBL" id="KAA1006627.1"/>
    </source>
</evidence>
<keyword evidence="2" id="KW-1185">Reference proteome</keyword>
<dbReference type="Proteomes" id="UP000325273">
    <property type="component" value="Unassembled WGS sequence"/>
</dbReference>
<gene>
    <name evidence="1" type="ORF">FVF58_26540</name>
</gene>
<dbReference type="Pfam" id="PF09391">
    <property type="entry name" value="DUF2000"/>
    <property type="match status" value="1"/>
</dbReference>
<dbReference type="AlphaFoldDB" id="A0A5B0GUT0"/>
<proteinExistence type="predicted"/>
<name>A0A5B0GUT0_9BURK</name>
<dbReference type="EMBL" id="VTUZ01000019">
    <property type="protein sequence ID" value="KAA1006627.1"/>
    <property type="molecule type" value="Genomic_DNA"/>
</dbReference>
<dbReference type="InterPro" id="IPR018988">
    <property type="entry name" value="DUF2000"/>
</dbReference>